<evidence type="ECO:0000313" key="5">
    <source>
        <dbReference type="Proteomes" id="UP000663829"/>
    </source>
</evidence>
<dbReference type="PANTHER" id="PTHR46270">
    <property type="entry name" value="ARMADILLO-TYPE FOLD-RELATED"/>
    <property type="match status" value="1"/>
</dbReference>
<accession>A0A814J5E7</accession>
<dbReference type="InterPro" id="IPR011989">
    <property type="entry name" value="ARM-like"/>
</dbReference>
<proteinExistence type="predicted"/>
<dbReference type="GO" id="GO:0046961">
    <property type="term" value="F:proton-transporting ATPase activity, rotational mechanism"/>
    <property type="evidence" value="ECO:0007669"/>
    <property type="project" value="InterPro"/>
</dbReference>
<dbReference type="OrthoDB" id="10001301at2759"/>
<evidence type="ECO:0000313" key="4">
    <source>
        <dbReference type="EMBL" id="CAF3803628.1"/>
    </source>
</evidence>
<dbReference type="AlphaFoldDB" id="A0A814J5E7"/>
<feature type="domain" description="TIR" evidence="2">
    <location>
        <begin position="629"/>
        <end position="747"/>
    </location>
</feature>
<feature type="compositionally biased region" description="Polar residues" evidence="1">
    <location>
        <begin position="1"/>
        <end position="14"/>
    </location>
</feature>
<sequence length="959" mass="110738">MYNTNSYHYQNPSRNYYGNGGQYNGHTSASNRYPSNRQDPYIQNGNSYKSPAHFNKKPYVPQYANQKSLPISKIIIQHCELISEYSETITPLELRKIFDDFIYELKPKPRNPRHMYEIAKVLIDVDGQVLLDPELRDHEFYVLIRNTIRKLLNKWYSRYNGSFLSKHEYITVYNASEILLNMVHNVSNDTEIETLNRLLLNWQLIDSIKNYLDTVSKNGKQLNDPDIDNFDIIIDVLGDYQRQTKTQLSDVHYLFALLEPIVNSICSESYMHAFRLLKPDAKALVGQQKLFLVRCPGYLTSYNGTRQEELIIRLFEIMIPRFDEILNQYVPSIKQWKAPVMRSIHHIVSMLNYGASKYQSCSKRLGEKMSIIDNILIILEEPVMINNIVENLTNQQTILINTICVFMSNIIYDSTILTYLKQKELTPRFTALTQSKNEQIRLNCQMILGYIMKEDDVTDPQKILAKVVDNLKKALNGNSTENIDVLAESLKGLVQHEQIKEEIIRENLLDLIIGCALKFTGEAKQSALETLWSMTFNEQGAEILRNNKLLISNIQALVKIHPTTPDDEGIQKAADGLLWKLQKEAELLAKLPDDEEKVTTKTLVTAADGSQQIITTTGQPVERVYQYDIMISYSWADKELCLKIHQFLIDNGYKIWLDLNNMHGPAMSAMAEAVEQSEFILLGMSDTYKHSTNCQAEAEYAFKMKRRLIPLIMTKGYSPDGWLGFLIGSRIYIDFGRYDFEKACQLLLNEIHLQRKQALVATAARPVKTSIEDVPKPQLPPPPPPPPPKPIEKVSNSDAIIQKYSRRVVKRSYSTKSIEQWQDDDVLDFLADRKLYLMMPLCDGMNGLALLQLYKMCQLKVNDTYQLLNKELKESYKLTLLISVYTRFLSDCDSIITKKVNQTSIIPYRIPKYFPSDIIEIETEADPKVTLRMAQQHANNIPLFKQLMKKQNYYSKRYV</sequence>
<dbReference type="InterPro" id="IPR035897">
    <property type="entry name" value="Toll_tir_struct_dom_sf"/>
</dbReference>
<dbReference type="Gene3D" id="3.40.50.10140">
    <property type="entry name" value="Toll/interleukin-1 receptor homology (TIR) domain"/>
    <property type="match status" value="1"/>
</dbReference>
<dbReference type="Gene3D" id="1.25.10.10">
    <property type="entry name" value="Leucine-rich Repeat Variant"/>
    <property type="match status" value="1"/>
</dbReference>
<protein>
    <recommendedName>
        <fullName evidence="2">TIR domain-containing protein</fullName>
    </recommendedName>
</protein>
<dbReference type="PANTHER" id="PTHR46270:SF2">
    <property type="entry name" value="TIR DOMAIN-CONTAINING PROTEIN"/>
    <property type="match status" value="1"/>
</dbReference>
<evidence type="ECO:0000256" key="1">
    <source>
        <dbReference type="SAM" id="MobiDB-lite"/>
    </source>
</evidence>
<feature type="compositionally biased region" description="Pro residues" evidence="1">
    <location>
        <begin position="777"/>
        <end position="789"/>
    </location>
</feature>
<dbReference type="InterPro" id="IPR016024">
    <property type="entry name" value="ARM-type_fold"/>
</dbReference>
<dbReference type="Pfam" id="PF03224">
    <property type="entry name" value="V-ATPase_H_N"/>
    <property type="match status" value="1"/>
</dbReference>
<dbReference type="GO" id="GO:0000221">
    <property type="term" value="C:vacuolar proton-transporting V-type ATPase, V1 domain"/>
    <property type="evidence" value="ECO:0007669"/>
    <property type="project" value="InterPro"/>
</dbReference>
<dbReference type="SUPFAM" id="SSF52200">
    <property type="entry name" value="Toll/Interleukin receptor TIR domain"/>
    <property type="match status" value="1"/>
</dbReference>
<feature type="region of interest" description="Disordered" evidence="1">
    <location>
        <begin position="1"/>
        <end position="48"/>
    </location>
</feature>
<reference evidence="3" key="1">
    <citation type="submission" date="2021-02" db="EMBL/GenBank/DDBJ databases">
        <authorList>
            <person name="Nowell W R."/>
        </authorList>
    </citation>
    <scope>NUCLEOTIDE SEQUENCE</scope>
</reference>
<feature type="region of interest" description="Disordered" evidence="1">
    <location>
        <begin position="771"/>
        <end position="793"/>
    </location>
</feature>
<dbReference type="EMBL" id="CAJNOQ010003857">
    <property type="protein sequence ID" value="CAF1032856.1"/>
    <property type="molecule type" value="Genomic_DNA"/>
</dbReference>
<dbReference type="Proteomes" id="UP000663829">
    <property type="component" value="Unassembled WGS sequence"/>
</dbReference>
<gene>
    <name evidence="3" type="ORF">GPM918_LOCUS15369</name>
    <name evidence="4" type="ORF">SRO942_LOCUS15369</name>
</gene>
<comment type="caution">
    <text evidence="3">The sequence shown here is derived from an EMBL/GenBank/DDBJ whole genome shotgun (WGS) entry which is preliminary data.</text>
</comment>
<feature type="compositionally biased region" description="Polar residues" evidence="1">
    <location>
        <begin position="26"/>
        <end position="48"/>
    </location>
</feature>
<evidence type="ECO:0000313" key="3">
    <source>
        <dbReference type="EMBL" id="CAF1032856.1"/>
    </source>
</evidence>
<dbReference type="GO" id="GO:0007165">
    <property type="term" value="P:signal transduction"/>
    <property type="evidence" value="ECO:0007669"/>
    <property type="project" value="InterPro"/>
</dbReference>
<dbReference type="SUPFAM" id="SSF48371">
    <property type="entry name" value="ARM repeat"/>
    <property type="match status" value="1"/>
</dbReference>
<keyword evidence="5" id="KW-1185">Reference proteome</keyword>
<dbReference type="Proteomes" id="UP000681722">
    <property type="component" value="Unassembled WGS sequence"/>
</dbReference>
<name>A0A814J5E7_9BILA</name>
<organism evidence="3 5">
    <name type="scientific">Didymodactylos carnosus</name>
    <dbReference type="NCBI Taxonomy" id="1234261"/>
    <lineage>
        <taxon>Eukaryota</taxon>
        <taxon>Metazoa</taxon>
        <taxon>Spiralia</taxon>
        <taxon>Gnathifera</taxon>
        <taxon>Rotifera</taxon>
        <taxon>Eurotatoria</taxon>
        <taxon>Bdelloidea</taxon>
        <taxon>Philodinida</taxon>
        <taxon>Philodinidae</taxon>
        <taxon>Didymodactylos</taxon>
    </lineage>
</organism>
<dbReference type="InterPro" id="IPR004908">
    <property type="entry name" value="ATPase_V1-cplx_hsu"/>
</dbReference>
<dbReference type="InterPro" id="IPR000157">
    <property type="entry name" value="TIR_dom"/>
</dbReference>
<dbReference type="Pfam" id="PF13676">
    <property type="entry name" value="TIR_2"/>
    <property type="match status" value="1"/>
</dbReference>
<dbReference type="EMBL" id="CAJOBC010003857">
    <property type="protein sequence ID" value="CAF3803628.1"/>
    <property type="molecule type" value="Genomic_DNA"/>
</dbReference>
<evidence type="ECO:0000259" key="2">
    <source>
        <dbReference type="Pfam" id="PF13676"/>
    </source>
</evidence>